<evidence type="ECO:0000256" key="2">
    <source>
        <dbReference type="ARBA" id="ARBA00006339"/>
    </source>
</evidence>
<dbReference type="EC" id="2.8.2.-" evidence="9"/>
<evidence type="ECO:0000256" key="5">
    <source>
        <dbReference type="ARBA" id="ARBA00022989"/>
    </source>
</evidence>
<dbReference type="OrthoDB" id="2019940at2759"/>
<gene>
    <name evidence="11" type="ORF">C7M84_020818</name>
</gene>
<keyword evidence="9" id="KW-0735">Signal-anchor</keyword>
<keyword evidence="4" id="KW-0812">Transmembrane</keyword>
<comment type="subcellular location">
    <subcellularLocation>
        <location evidence="1 9">Golgi apparatus membrane</location>
        <topology evidence="1 9">Single-pass type II membrane protein</topology>
    </subcellularLocation>
</comment>
<evidence type="ECO:0000256" key="7">
    <source>
        <dbReference type="ARBA" id="ARBA00023136"/>
    </source>
</evidence>
<keyword evidence="8 9" id="KW-0325">Glycoprotein</keyword>
<evidence type="ECO:0000256" key="9">
    <source>
        <dbReference type="RuleBase" id="RU364020"/>
    </source>
</evidence>
<dbReference type="EMBL" id="QCYY01004194">
    <property type="protein sequence ID" value="ROT61405.1"/>
    <property type="molecule type" value="Genomic_DNA"/>
</dbReference>
<protein>
    <recommendedName>
        <fullName evidence="9">Carbohydrate sulfotransferase</fullName>
        <ecNumber evidence="9">2.8.2.-</ecNumber>
    </recommendedName>
</protein>
<evidence type="ECO:0000313" key="12">
    <source>
        <dbReference type="Proteomes" id="UP000283509"/>
    </source>
</evidence>
<dbReference type="GO" id="GO:0000139">
    <property type="term" value="C:Golgi membrane"/>
    <property type="evidence" value="ECO:0007669"/>
    <property type="project" value="UniProtKB-SubCell"/>
</dbReference>
<evidence type="ECO:0000256" key="1">
    <source>
        <dbReference type="ARBA" id="ARBA00004323"/>
    </source>
</evidence>
<dbReference type="InterPro" id="IPR005331">
    <property type="entry name" value="Sulfotransferase"/>
</dbReference>
<keyword evidence="9" id="KW-0119">Carbohydrate metabolism</keyword>
<dbReference type="GO" id="GO:0008146">
    <property type="term" value="F:sulfotransferase activity"/>
    <property type="evidence" value="ECO:0007669"/>
    <property type="project" value="InterPro"/>
</dbReference>
<evidence type="ECO:0000256" key="8">
    <source>
        <dbReference type="ARBA" id="ARBA00023180"/>
    </source>
</evidence>
<organism evidence="11 12">
    <name type="scientific">Penaeus vannamei</name>
    <name type="common">Whiteleg shrimp</name>
    <name type="synonym">Litopenaeus vannamei</name>
    <dbReference type="NCBI Taxonomy" id="6689"/>
    <lineage>
        <taxon>Eukaryota</taxon>
        <taxon>Metazoa</taxon>
        <taxon>Ecdysozoa</taxon>
        <taxon>Arthropoda</taxon>
        <taxon>Crustacea</taxon>
        <taxon>Multicrustacea</taxon>
        <taxon>Malacostraca</taxon>
        <taxon>Eumalacostraca</taxon>
        <taxon>Eucarida</taxon>
        <taxon>Decapoda</taxon>
        <taxon>Dendrobranchiata</taxon>
        <taxon>Penaeoidea</taxon>
        <taxon>Penaeidae</taxon>
        <taxon>Penaeus</taxon>
    </lineage>
</organism>
<evidence type="ECO:0000256" key="6">
    <source>
        <dbReference type="ARBA" id="ARBA00023034"/>
    </source>
</evidence>
<dbReference type="AlphaFoldDB" id="A0A423SB29"/>
<dbReference type="GO" id="GO:0016051">
    <property type="term" value="P:carbohydrate biosynthetic process"/>
    <property type="evidence" value="ECO:0007669"/>
    <property type="project" value="InterPro"/>
</dbReference>
<keyword evidence="10" id="KW-0732">Signal</keyword>
<evidence type="ECO:0000313" key="11">
    <source>
        <dbReference type="EMBL" id="ROT61405.1"/>
    </source>
</evidence>
<sequence length="270" mass="32024">MFPSRKVLKLLIAVLLVAATCIYLRSAACLEKDYEKEYNHEDVGRRYAQRREQMRKTCETLEKKKEPVRHTIRNFMFRLWNYNVSLCSIPKCGWTTWVENMKKLNGRHPLYDERRFKLLRQADDVIIRGVRDTVTLISVGGYLRMAIQVLQLPADRNYISFSEFLVHVISTRRHADRHWSTYRQLCSPCYFHYDYIALLETYTEDMQYLAQELGIPIDPEARRNAKSVPGEDESAAAFRFDIFKEDMEMFDYKLPDDFWLSDDDEVSLVS</sequence>
<dbReference type="InterPro" id="IPR018011">
    <property type="entry name" value="Carb_sulfotrans_8-10"/>
</dbReference>
<reference evidence="11 12" key="1">
    <citation type="submission" date="2018-04" db="EMBL/GenBank/DDBJ databases">
        <authorList>
            <person name="Zhang X."/>
            <person name="Yuan J."/>
            <person name="Li F."/>
            <person name="Xiang J."/>
        </authorList>
    </citation>
    <scope>NUCLEOTIDE SEQUENCE [LARGE SCALE GENOMIC DNA]</scope>
    <source>
        <tissue evidence="11">Muscle</tissue>
    </source>
</reference>
<dbReference type="Proteomes" id="UP000283509">
    <property type="component" value="Unassembled WGS sequence"/>
</dbReference>
<dbReference type="PANTHER" id="PTHR12137">
    <property type="entry name" value="CARBOHYDRATE SULFOTRANSFERASE"/>
    <property type="match status" value="1"/>
</dbReference>
<keyword evidence="3 9" id="KW-0808">Transferase</keyword>
<evidence type="ECO:0000256" key="10">
    <source>
        <dbReference type="SAM" id="SignalP"/>
    </source>
</evidence>
<name>A0A423SB29_PENVA</name>
<keyword evidence="5" id="KW-1133">Transmembrane helix</keyword>
<keyword evidence="7" id="KW-0472">Membrane</keyword>
<evidence type="ECO:0000256" key="4">
    <source>
        <dbReference type="ARBA" id="ARBA00022692"/>
    </source>
</evidence>
<keyword evidence="6 9" id="KW-0333">Golgi apparatus</keyword>
<reference evidence="11 12" key="2">
    <citation type="submission" date="2019-01" db="EMBL/GenBank/DDBJ databases">
        <title>The decoding of complex shrimp genome reveals the adaptation for benthos swimmer, frequently molting mechanism and breeding impact on genome.</title>
        <authorList>
            <person name="Sun Y."/>
            <person name="Gao Y."/>
            <person name="Yu Y."/>
        </authorList>
    </citation>
    <scope>NUCLEOTIDE SEQUENCE [LARGE SCALE GENOMIC DNA]</scope>
    <source>
        <tissue evidence="11">Muscle</tissue>
    </source>
</reference>
<feature type="chain" id="PRO_5019384805" description="Carbohydrate sulfotransferase" evidence="10">
    <location>
        <begin position="20"/>
        <end position="270"/>
    </location>
</feature>
<keyword evidence="12" id="KW-1185">Reference proteome</keyword>
<feature type="signal peptide" evidence="10">
    <location>
        <begin position="1"/>
        <end position="19"/>
    </location>
</feature>
<comment type="caution">
    <text evidence="11">The sequence shown here is derived from an EMBL/GenBank/DDBJ whole genome shotgun (WGS) entry which is preliminary data.</text>
</comment>
<proteinExistence type="inferred from homology"/>
<evidence type="ECO:0000256" key="3">
    <source>
        <dbReference type="ARBA" id="ARBA00022679"/>
    </source>
</evidence>
<dbReference type="Pfam" id="PF03567">
    <property type="entry name" value="Sulfotransfer_2"/>
    <property type="match status" value="1"/>
</dbReference>
<accession>A0A423SB29</accession>
<comment type="similarity">
    <text evidence="2 9">Belongs to the sulfotransferase 2 family.</text>
</comment>
<dbReference type="PANTHER" id="PTHR12137:SF54">
    <property type="entry name" value="CARBOHYDRATE SULFOTRANSFERASE"/>
    <property type="match status" value="1"/>
</dbReference>